<gene>
    <name evidence="1" type="ORF">SCLCIDRAFT_631197</name>
</gene>
<dbReference type="EMBL" id="KN822028">
    <property type="protein sequence ID" value="KIM64425.1"/>
    <property type="molecule type" value="Genomic_DNA"/>
</dbReference>
<protein>
    <submittedName>
        <fullName evidence="1">Uncharacterized protein</fullName>
    </submittedName>
</protein>
<dbReference type="HOGENOM" id="CLU_1497090_0_0_1"/>
<evidence type="ECO:0000313" key="1">
    <source>
        <dbReference type="EMBL" id="KIM64425.1"/>
    </source>
</evidence>
<organism evidence="1 2">
    <name type="scientific">Scleroderma citrinum Foug A</name>
    <dbReference type="NCBI Taxonomy" id="1036808"/>
    <lineage>
        <taxon>Eukaryota</taxon>
        <taxon>Fungi</taxon>
        <taxon>Dikarya</taxon>
        <taxon>Basidiomycota</taxon>
        <taxon>Agaricomycotina</taxon>
        <taxon>Agaricomycetes</taxon>
        <taxon>Agaricomycetidae</taxon>
        <taxon>Boletales</taxon>
        <taxon>Sclerodermatineae</taxon>
        <taxon>Sclerodermataceae</taxon>
        <taxon>Scleroderma</taxon>
    </lineage>
</organism>
<evidence type="ECO:0000313" key="2">
    <source>
        <dbReference type="Proteomes" id="UP000053989"/>
    </source>
</evidence>
<sequence>MTTEVQTTSRLAGENIGMATNISNRQTKLEISGNSSLCASLSIHRGHSCQHDKVVSCLSRVIFIGCPATDQHFGIAMASLAVFNVKIFGVYGSTRLSVTPSLQSCPRNRQACHFSFGSERAWRLKYNLETHPSCLFDSLSESNCRCVRIRTFPHLSRDALNLSTRRQGGGSEPRTVTVNP</sequence>
<proteinExistence type="predicted"/>
<reference evidence="1 2" key="1">
    <citation type="submission" date="2014-04" db="EMBL/GenBank/DDBJ databases">
        <authorList>
            <consortium name="DOE Joint Genome Institute"/>
            <person name="Kuo A."/>
            <person name="Kohler A."/>
            <person name="Nagy L.G."/>
            <person name="Floudas D."/>
            <person name="Copeland A."/>
            <person name="Barry K.W."/>
            <person name="Cichocki N."/>
            <person name="Veneault-Fourrey C."/>
            <person name="LaButti K."/>
            <person name="Lindquist E.A."/>
            <person name="Lipzen A."/>
            <person name="Lundell T."/>
            <person name="Morin E."/>
            <person name="Murat C."/>
            <person name="Sun H."/>
            <person name="Tunlid A."/>
            <person name="Henrissat B."/>
            <person name="Grigoriev I.V."/>
            <person name="Hibbett D.S."/>
            <person name="Martin F."/>
            <person name="Nordberg H.P."/>
            <person name="Cantor M.N."/>
            <person name="Hua S.X."/>
        </authorList>
    </citation>
    <scope>NUCLEOTIDE SEQUENCE [LARGE SCALE GENOMIC DNA]</scope>
    <source>
        <strain evidence="1 2">Foug A</strain>
    </source>
</reference>
<keyword evidence="2" id="KW-1185">Reference proteome</keyword>
<reference evidence="2" key="2">
    <citation type="submission" date="2015-01" db="EMBL/GenBank/DDBJ databases">
        <title>Evolutionary Origins and Diversification of the Mycorrhizal Mutualists.</title>
        <authorList>
            <consortium name="DOE Joint Genome Institute"/>
            <consortium name="Mycorrhizal Genomics Consortium"/>
            <person name="Kohler A."/>
            <person name="Kuo A."/>
            <person name="Nagy L.G."/>
            <person name="Floudas D."/>
            <person name="Copeland A."/>
            <person name="Barry K.W."/>
            <person name="Cichocki N."/>
            <person name="Veneault-Fourrey C."/>
            <person name="LaButti K."/>
            <person name="Lindquist E.A."/>
            <person name="Lipzen A."/>
            <person name="Lundell T."/>
            <person name="Morin E."/>
            <person name="Murat C."/>
            <person name="Riley R."/>
            <person name="Ohm R."/>
            <person name="Sun H."/>
            <person name="Tunlid A."/>
            <person name="Henrissat B."/>
            <person name="Grigoriev I.V."/>
            <person name="Hibbett D.S."/>
            <person name="Martin F."/>
        </authorList>
    </citation>
    <scope>NUCLEOTIDE SEQUENCE [LARGE SCALE GENOMIC DNA]</scope>
    <source>
        <strain evidence="2">Foug A</strain>
    </source>
</reference>
<dbReference type="InParanoid" id="A0A0C3DUZ2"/>
<accession>A0A0C3DUZ2</accession>
<dbReference type="AlphaFoldDB" id="A0A0C3DUZ2"/>
<name>A0A0C3DUZ2_9AGAM</name>
<dbReference type="Proteomes" id="UP000053989">
    <property type="component" value="Unassembled WGS sequence"/>
</dbReference>